<evidence type="ECO:0000256" key="1">
    <source>
        <dbReference type="SAM" id="MobiDB-lite"/>
    </source>
</evidence>
<evidence type="ECO:0000313" key="3">
    <source>
        <dbReference type="EMBL" id="KAL3838744.1"/>
    </source>
</evidence>
<organism evidence="3 4">
    <name type="scientific">Penstemon smallii</name>
    <dbReference type="NCBI Taxonomy" id="265156"/>
    <lineage>
        <taxon>Eukaryota</taxon>
        <taxon>Viridiplantae</taxon>
        <taxon>Streptophyta</taxon>
        <taxon>Embryophyta</taxon>
        <taxon>Tracheophyta</taxon>
        <taxon>Spermatophyta</taxon>
        <taxon>Magnoliopsida</taxon>
        <taxon>eudicotyledons</taxon>
        <taxon>Gunneridae</taxon>
        <taxon>Pentapetalae</taxon>
        <taxon>asterids</taxon>
        <taxon>lamiids</taxon>
        <taxon>Lamiales</taxon>
        <taxon>Plantaginaceae</taxon>
        <taxon>Cheloneae</taxon>
        <taxon>Penstemon</taxon>
    </lineage>
</organism>
<dbReference type="Proteomes" id="UP001634393">
    <property type="component" value="Unassembled WGS sequence"/>
</dbReference>
<reference evidence="3 4" key="1">
    <citation type="submission" date="2024-12" db="EMBL/GenBank/DDBJ databases">
        <title>The unique morphological basis and parallel evolutionary history of personate flowers in Penstemon.</title>
        <authorList>
            <person name="Depatie T.H."/>
            <person name="Wessinger C.A."/>
        </authorList>
    </citation>
    <scope>NUCLEOTIDE SEQUENCE [LARGE SCALE GENOMIC DNA]</scope>
    <source>
        <strain evidence="3">WTNN_2</strain>
        <tissue evidence="3">Leaf</tissue>
    </source>
</reference>
<dbReference type="InterPro" id="IPR006566">
    <property type="entry name" value="FBD"/>
</dbReference>
<name>A0ABD3TNU6_9LAMI</name>
<dbReference type="InterPro" id="IPR001810">
    <property type="entry name" value="F-box_dom"/>
</dbReference>
<dbReference type="Pfam" id="PF08387">
    <property type="entry name" value="FBD"/>
    <property type="match status" value="1"/>
</dbReference>
<dbReference type="SMART" id="SM00579">
    <property type="entry name" value="FBD"/>
    <property type="match status" value="1"/>
</dbReference>
<dbReference type="PANTHER" id="PTHR31900">
    <property type="entry name" value="F-BOX/RNI SUPERFAMILY PROTEIN-RELATED"/>
    <property type="match status" value="1"/>
</dbReference>
<dbReference type="InterPro" id="IPR050232">
    <property type="entry name" value="FBL13/AtMIF1-like"/>
</dbReference>
<feature type="compositionally biased region" description="Basic and acidic residues" evidence="1">
    <location>
        <begin position="9"/>
        <end position="19"/>
    </location>
</feature>
<comment type="caution">
    <text evidence="3">The sequence shown here is derived from an EMBL/GenBank/DDBJ whole genome shotgun (WGS) entry which is preliminary data.</text>
</comment>
<evidence type="ECO:0000259" key="2">
    <source>
        <dbReference type="PROSITE" id="PS50181"/>
    </source>
</evidence>
<dbReference type="AlphaFoldDB" id="A0ABD3TNU6"/>
<keyword evidence="4" id="KW-1185">Reference proteome</keyword>
<dbReference type="PANTHER" id="PTHR31900:SF32">
    <property type="entry name" value="F-BOX_RNI_FBD-LIKE DOMAIN PROTEIN"/>
    <property type="match status" value="1"/>
</dbReference>
<gene>
    <name evidence="3" type="ORF">ACJIZ3_023335</name>
</gene>
<proteinExistence type="predicted"/>
<dbReference type="SUPFAM" id="SSF81383">
    <property type="entry name" value="F-box domain"/>
    <property type="match status" value="1"/>
</dbReference>
<protein>
    <recommendedName>
        <fullName evidence="2">F-box domain-containing protein</fullName>
    </recommendedName>
</protein>
<sequence length="445" mass="50422">MSTSKKSRKNDGNGGEDRISNLPGNVISNILSLMSTKDAVRTSVLSKDWEYNWASIFNIDIDDSKLYSKKKADKDTTFVNFVERILLHSQNIKSFSLTCCEKYDSNRMTACISAVLRRNVESLKVNYPHNGIILPRSLLNCTSLRKLELKLPCIFKVPVSNCFYSNLTNLYLDRVEFVNECSNSNQLIFTFPVLEKFELRSCKWLNMKLVEIYAPRLTKFTSTTSFGTVGLSDYLIKIHAARLFTFFSYGDFPENIVVIQSQVVFATIYHYWRKVDLVLLKKIGLQVLLFIKGISTSLKNLVISSDIAKAITQSQLGVPIPRFDVLVGLRISCNVDSLLVLLKATPSLKVLVLEMDGLDVYDYDGVEFVPSCIVSYLEEVKFNNFTGETPQLHLAMFLLKNAIHLKKFYLCSSVSSKPTRHGIIDRLLRFPKGSSCLAIIVDRSI</sequence>
<evidence type="ECO:0000313" key="4">
    <source>
        <dbReference type="Proteomes" id="UP001634393"/>
    </source>
</evidence>
<dbReference type="PROSITE" id="PS50181">
    <property type="entry name" value="FBOX"/>
    <property type="match status" value="1"/>
</dbReference>
<feature type="domain" description="F-box" evidence="2">
    <location>
        <begin position="16"/>
        <end position="70"/>
    </location>
</feature>
<dbReference type="InterPro" id="IPR036047">
    <property type="entry name" value="F-box-like_dom_sf"/>
</dbReference>
<dbReference type="EMBL" id="JBJXBP010000003">
    <property type="protein sequence ID" value="KAL3838744.1"/>
    <property type="molecule type" value="Genomic_DNA"/>
</dbReference>
<dbReference type="Pfam" id="PF00646">
    <property type="entry name" value="F-box"/>
    <property type="match status" value="1"/>
</dbReference>
<accession>A0ABD3TNU6</accession>
<feature type="region of interest" description="Disordered" evidence="1">
    <location>
        <begin position="1"/>
        <end position="20"/>
    </location>
</feature>